<gene>
    <name evidence="2" type="ORF">OIDMADRAFT_19948</name>
</gene>
<evidence type="ECO:0000256" key="1">
    <source>
        <dbReference type="SAM" id="MobiDB-lite"/>
    </source>
</evidence>
<organism evidence="2 3">
    <name type="scientific">Oidiodendron maius (strain Zn)</name>
    <dbReference type="NCBI Taxonomy" id="913774"/>
    <lineage>
        <taxon>Eukaryota</taxon>
        <taxon>Fungi</taxon>
        <taxon>Dikarya</taxon>
        <taxon>Ascomycota</taxon>
        <taxon>Pezizomycotina</taxon>
        <taxon>Leotiomycetes</taxon>
        <taxon>Leotiomycetes incertae sedis</taxon>
        <taxon>Myxotrichaceae</taxon>
        <taxon>Oidiodendron</taxon>
    </lineage>
</organism>
<dbReference type="HOGENOM" id="CLU_2596620_0_0_1"/>
<evidence type="ECO:0000313" key="2">
    <source>
        <dbReference type="EMBL" id="KIM99004.1"/>
    </source>
</evidence>
<dbReference type="OrthoDB" id="4525115at2759"/>
<dbReference type="AlphaFoldDB" id="A0A0C3H6R2"/>
<feature type="compositionally biased region" description="Polar residues" evidence="1">
    <location>
        <begin position="66"/>
        <end position="80"/>
    </location>
</feature>
<sequence>MPPRTGSQWDHKSDKDLLLTIIDTGALKGIDWKAIAERMVAKGYTFTHEACRQHFQKIRKEARSDSPASTPTHARASSTP</sequence>
<name>A0A0C3H6R2_OIDMZ</name>
<feature type="region of interest" description="Disordered" evidence="1">
    <location>
        <begin position="57"/>
        <end position="80"/>
    </location>
</feature>
<reference evidence="3" key="2">
    <citation type="submission" date="2015-01" db="EMBL/GenBank/DDBJ databases">
        <title>Evolutionary Origins and Diversification of the Mycorrhizal Mutualists.</title>
        <authorList>
            <consortium name="DOE Joint Genome Institute"/>
            <consortium name="Mycorrhizal Genomics Consortium"/>
            <person name="Kohler A."/>
            <person name="Kuo A."/>
            <person name="Nagy L.G."/>
            <person name="Floudas D."/>
            <person name="Copeland A."/>
            <person name="Barry K.W."/>
            <person name="Cichocki N."/>
            <person name="Veneault-Fourrey C."/>
            <person name="LaButti K."/>
            <person name="Lindquist E.A."/>
            <person name="Lipzen A."/>
            <person name="Lundell T."/>
            <person name="Morin E."/>
            <person name="Murat C."/>
            <person name="Riley R."/>
            <person name="Ohm R."/>
            <person name="Sun H."/>
            <person name="Tunlid A."/>
            <person name="Henrissat B."/>
            <person name="Grigoriev I.V."/>
            <person name="Hibbett D.S."/>
            <person name="Martin F."/>
        </authorList>
    </citation>
    <scope>NUCLEOTIDE SEQUENCE [LARGE SCALE GENOMIC DNA]</scope>
    <source>
        <strain evidence="3">Zn</strain>
    </source>
</reference>
<keyword evidence="3" id="KW-1185">Reference proteome</keyword>
<accession>A0A0C3H6R2</accession>
<dbReference type="EMBL" id="KN832879">
    <property type="protein sequence ID" value="KIM99004.1"/>
    <property type="molecule type" value="Genomic_DNA"/>
</dbReference>
<dbReference type="Gene3D" id="1.10.10.60">
    <property type="entry name" value="Homeodomain-like"/>
    <property type="match status" value="1"/>
</dbReference>
<dbReference type="Proteomes" id="UP000054321">
    <property type="component" value="Unassembled WGS sequence"/>
</dbReference>
<dbReference type="InParanoid" id="A0A0C3H6R2"/>
<feature type="non-terminal residue" evidence="2">
    <location>
        <position position="80"/>
    </location>
</feature>
<evidence type="ECO:0000313" key="3">
    <source>
        <dbReference type="Proteomes" id="UP000054321"/>
    </source>
</evidence>
<proteinExistence type="predicted"/>
<evidence type="ECO:0008006" key="4">
    <source>
        <dbReference type="Google" id="ProtNLM"/>
    </source>
</evidence>
<dbReference type="STRING" id="913774.A0A0C3H6R2"/>
<reference evidence="2 3" key="1">
    <citation type="submission" date="2014-04" db="EMBL/GenBank/DDBJ databases">
        <authorList>
            <consortium name="DOE Joint Genome Institute"/>
            <person name="Kuo A."/>
            <person name="Martino E."/>
            <person name="Perotto S."/>
            <person name="Kohler A."/>
            <person name="Nagy L.G."/>
            <person name="Floudas D."/>
            <person name="Copeland A."/>
            <person name="Barry K.W."/>
            <person name="Cichocki N."/>
            <person name="Veneault-Fourrey C."/>
            <person name="LaButti K."/>
            <person name="Lindquist E.A."/>
            <person name="Lipzen A."/>
            <person name="Lundell T."/>
            <person name="Morin E."/>
            <person name="Murat C."/>
            <person name="Sun H."/>
            <person name="Tunlid A."/>
            <person name="Henrissat B."/>
            <person name="Grigoriev I.V."/>
            <person name="Hibbett D.S."/>
            <person name="Martin F."/>
            <person name="Nordberg H.P."/>
            <person name="Cantor M.N."/>
            <person name="Hua S.X."/>
        </authorList>
    </citation>
    <scope>NUCLEOTIDE SEQUENCE [LARGE SCALE GENOMIC DNA]</scope>
    <source>
        <strain evidence="2 3">Zn</strain>
    </source>
</reference>
<protein>
    <recommendedName>
        <fullName evidence="4">Myb-like domain-containing protein</fullName>
    </recommendedName>
</protein>